<reference evidence="1" key="1">
    <citation type="submission" date="2021-06" db="EMBL/GenBank/DDBJ databases">
        <authorList>
            <person name="Kallberg Y."/>
            <person name="Tangrot J."/>
            <person name="Rosling A."/>
        </authorList>
    </citation>
    <scope>NUCLEOTIDE SEQUENCE</scope>
    <source>
        <strain evidence="1">MA453B</strain>
    </source>
</reference>
<evidence type="ECO:0000313" key="1">
    <source>
        <dbReference type="EMBL" id="CAG8813821.1"/>
    </source>
</evidence>
<protein>
    <submittedName>
        <fullName evidence="1">12966_t:CDS:1</fullName>
    </submittedName>
</protein>
<sequence length="62" mass="7227">KKAIEAKYCEKLLEPNKNAIANYIGQTDFPDYFKISGPFHLVDENNLTLIRIFNLEITNYSF</sequence>
<dbReference type="Proteomes" id="UP000789405">
    <property type="component" value="Unassembled WGS sequence"/>
</dbReference>
<dbReference type="AlphaFoldDB" id="A0A9N9K9G4"/>
<name>A0A9N9K9G4_9GLOM</name>
<evidence type="ECO:0000313" key="2">
    <source>
        <dbReference type="Proteomes" id="UP000789405"/>
    </source>
</evidence>
<accession>A0A9N9K9G4</accession>
<feature type="non-terminal residue" evidence="1">
    <location>
        <position position="62"/>
    </location>
</feature>
<proteinExistence type="predicted"/>
<gene>
    <name evidence="1" type="ORF">DERYTH_LOCUS25862</name>
</gene>
<dbReference type="EMBL" id="CAJVPY010050562">
    <property type="protein sequence ID" value="CAG8813821.1"/>
    <property type="molecule type" value="Genomic_DNA"/>
</dbReference>
<keyword evidence="2" id="KW-1185">Reference proteome</keyword>
<organism evidence="1 2">
    <name type="scientific">Dentiscutata erythropus</name>
    <dbReference type="NCBI Taxonomy" id="1348616"/>
    <lineage>
        <taxon>Eukaryota</taxon>
        <taxon>Fungi</taxon>
        <taxon>Fungi incertae sedis</taxon>
        <taxon>Mucoromycota</taxon>
        <taxon>Glomeromycotina</taxon>
        <taxon>Glomeromycetes</taxon>
        <taxon>Diversisporales</taxon>
        <taxon>Gigasporaceae</taxon>
        <taxon>Dentiscutata</taxon>
    </lineage>
</organism>
<comment type="caution">
    <text evidence="1">The sequence shown here is derived from an EMBL/GenBank/DDBJ whole genome shotgun (WGS) entry which is preliminary data.</text>
</comment>